<proteinExistence type="predicted"/>
<gene>
    <name evidence="2" type="ORF">Pan161_02210</name>
</gene>
<dbReference type="Proteomes" id="UP000316855">
    <property type="component" value="Chromosome"/>
</dbReference>
<keyword evidence="1" id="KW-1133">Transmembrane helix</keyword>
<evidence type="ECO:0000313" key="3">
    <source>
        <dbReference type="Proteomes" id="UP000316855"/>
    </source>
</evidence>
<name>A0A517V6I7_9PLAN</name>
<dbReference type="AlphaFoldDB" id="A0A517V6I7"/>
<accession>A0A517V6I7</accession>
<dbReference type="KEGG" id="gax:Pan161_02210"/>
<evidence type="ECO:0000313" key="2">
    <source>
        <dbReference type="EMBL" id="QDT88603.1"/>
    </source>
</evidence>
<keyword evidence="3" id="KW-1185">Reference proteome</keyword>
<keyword evidence="1" id="KW-0812">Transmembrane</keyword>
<keyword evidence="1" id="KW-0472">Membrane</keyword>
<dbReference type="EMBL" id="CP036343">
    <property type="protein sequence ID" value="QDT88603.1"/>
    <property type="molecule type" value="Genomic_DNA"/>
</dbReference>
<reference evidence="2 3" key="1">
    <citation type="submission" date="2019-02" db="EMBL/GenBank/DDBJ databases">
        <title>Deep-cultivation of Planctomycetes and their phenomic and genomic characterization uncovers novel biology.</title>
        <authorList>
            <person name="Wiegand S."/>
            <person name="Jogler M."/>
            <person name="Boedeker C."/>
            <person name="Pinto D."/>
            <person name="Vollmers J."/>
            <person name="Rivas-Marin E."/>
            <person name="Kohn T."/>
            <person name="Peeters S.H."/>
            <person name="Heuer A."/>
            <person name="Rast P."/>
            <person name="Oberbeckmann S."/>
            <person name="Bunk B."/>
            <person name="Jeske O."/>
            <person name="Meyerdierks A."/>
            <person name="Storesund J.E."/>
            <person name="Kallscheuer N."/>
            <person name="Luecker S."/>
            <person name="Lage O.M."/>
            <person name="Pohl T."/>
            <person name="Merkel B.J."/>
            <person name="Hornburger P."/>
            <person name="Mueller R.-W."/>
            <person name="Bruemmer F."/>
            <person name="Labrenz M."/>
            <person name="Spormann A.M."/>
            <person name="Op den Camp H."/>
            <person name="Overmann J."/>
            <person name="Amann R."/>
            <person name="Jetten M.S.M."/>
            <person name="Mascher T."/>
            <person name="Medema M.H."/>
            <person name="Devos D.P."/>
            <person name="Kaster A.-K."/>
            <person name="Ovreas L."/>
            <person name="Rohde M."/>
            <person name="Galperin M.Y."/>
            <person name="Jogler C."/>
        </authorList>
    </citation>
    <scope>NUCLEOTIDE SEQUENCE [LARGE SCALE GENOMIC DNA]</scope>
    <source>
        <strain evidence="2 3">Pan161</strain>
    </source>
</reference>
<organism evidence="2 3">
    <name type="scientific">Gimesia algae</name>
    <dbReference type="NCBI Taxonomy" id="2527971"/>
    <lineage>
        <taxon>Bacteria</taxon>
        <taxon>Pseudomonadati</taxon>
        <taxon>Planctomycetota</taxon>
        <taxon>Planctomycetia</taxon>
        <taxon>Planctomycetales</taxon>
        <taxon>Planctomycetaceae</taxon>
        <taxon>Gimesia</taxon>
    </lineage>
</organism>
<feature type="transmembrane region" description="Helical" evidence="1">
    <location>
        <begin position="75"/>
        <end position="99"/>
    </location>
</feature>
<sequence length="206" mass="22480">MNASTEPYPATSRFQNQQRGSTCLPLPTFNFLKPDNNPRSASLKLKHILRNNKGVRNQNCLWFIAKTRLVGVSLVILRSFALTVSCSLCSACIVFGFTLCRLSCGFVSFRGRKIDFERFIGSRCGVILVRTVSDGYVGSVPMAGQVGDLETACAVSLTVSCCLRQTRIASGAIRFFHMSRTALAAVSADRETTGANALRLMGNVLR</sequence>
<protein>
    <submittedName>
        <fullName evidence="2">Uncharacterized protein</fullName>
    </submittedName>
</protein>
<evidence type="ECO:0000256" key="1">
    <source>
        <dbReference type="SAM" id="Phobius"/>
    </source>
</evidence>